<evidence type="ECO:0000259" key="1">
    <source>
        <dbReference type="Pfam" id="PF09949"/>
    </source>
</evidence>
<dbReference type="PANTHER" id="PTHR28208">
    <property type="entry name" value="PHOSPHATIDATE PHOSPHATASE APP1"/>
    <property type="match status" value="1"/>
</dbReference>
<dbReference type="Pfam" id="PF09949">
    <property type="entry name" value="APP1_cat"/>
    <property type="match status" value="1"/>
</dbReference>
<dbReference type="InterPro" id="IPR019236">
    <property type="entry name" value="APP1_cat"/>
</dbReference>
<name>A0ABN4CEK8_9CORY</name>
<sequence>MATMAFSDIVRKTEQTINKTAVKFASKRGWVPAISGYTGYGSKNSIRIFGRVLAVDPESPSAKQPGAHPDDRPEQRGWRQFLTVQLTDFPFTVTIGDKEVHAQTDANGYIDISMDNPGLEPGWHTAKISIQGAQDATADVMVADSDRPVGIISDIDDTILVTWLPRAMVAAWNSWVKRTNTRMPVDGMAAFFRRIQEAHPEAPVFYLSTGAWNTYRTLNRFVRQHGFPRGPMLLTDWGPTDTGLFRSGMEHKKVQLRNLIIDYPNMTWILVGDDGQHDPLIFSEVVKEHPTQIKMVAVRTLTPREHVLSHGTVAPLAEVAKSARAAVPFIHGESGHELIEEFDKHPNN</sequence>
<evidence type="ECO:0000313" key="3">
    <source>
        <dbReference type="Proteomes" id="UP000019226"/>
    </source>
</evidence>
<dbReference type="PANTHER" id="PTHR28208:SF3">
    <property type="entry name" value="PHOSPHATIDATE PHOSPHATASE APP1"/>
    <property type="match status" value="1"/>
</dbReference>
<protein>
    <recommendedName>
        <fullName evidence="1">Phosphatidate phosphatase APP1 catalytic domain-containing protein</fullName>
    </recommendedName>
</protein>
<keyword evidence="3" id="KW-1185">Reference proteome</keyword>
<dbReference type="InterPro" id="IPR023214">
    <property type="entry name" value="HAD_sf"/>
</dbReference>
<dbReference type="EMBL" id="CP004350">
    <property type="protein sequence ID" value="AHI20148.1"/>
    <property type="molecule type" value="Genomic_DNA"/>
</dbReference>
<proteinExistence type="predicted"/>
<dbReference type="Proteomes" id="UP000019226">
    <property type="component" value="Chromosome"/>
</dbReference>
<reference evidence="3" key="1">
    <citation type="submission" date="2013-02" db="EMBL/GenBank/DDBJ databases">
        <title>The complete genome sequence of Corynebacterium casei LMG S-19264 (=DSM 44701).</title>
        <authorList>
            <person name="Ruckert C."/>
            <person name="Albersmeier A."/>
            <person name="Kalinowski J."/>
        </authorList>
    </citation>
    <scope>NUCLEOTIDE SEQUENCE [LARGE SCALE GENOMIC DNA]</scope>
    <source>
        <strain evidence="3">LMG S-19264</strain>
    </source>
</reference>
<feature type="domain" description="Phosphatidate phosphatase APP1 catalytic" evidence="1">
    <location>
        <begin position="149"/>
        <end position="299"/>
    </location>
</feature>
<dbReference type="Gene3D" id="3.40.50.1000">
    <property type="entry name" value="HAD superfamily/HAD-like"/>
    <property type="match status" value="1"/>
</dbReference>
<evidence type="ECO:0000313" key="2">
    <source>
        <dbReference type="EMBL" id="AHI20148.1"/>
    </source>
</evidence>
<dbReference type="InterPro" id="IPR052935">
    <property type="entry name" value="Mg2+_PAP"/>
</dbReference>
<accession>A0ABN4CEK8</accession>
<organism evidence="2 3">
    <name type="scientific">Corynebacterium casei LMG S-19264</name>
    <dbReference type="NCBI Taxonomy" id="1285583"/>
    <lineage>
        <taxon>Bacteria</taxon>
        <taxon>Bacillati</taxon>
        <taxon>Actinomycetota</taxon>
        <taxon>Actinomycetes</taxon>
        <taxon>Mycobacteriales</taxon>
        <taxon>Corynebacteriaceae</taxon>
        <taxon>Corynebacterium</taxon>
    </lineage>
</organism>
<gene>
    <name evidence="2" type="ORF">CCASEI_07895</name>
</gene>